<protein>
    <recommendedName>
        <fullName evidence="3">glutamine synthetase</fullName>
        <ecNumber evidence="3">6.3.1.2</ecNumber>
    </recommendedName>
    <alternativeName>
        <fullName evidence="7">Glutamate--ammonia ligase</fullName>
    </alternativeName>
</protein>
<keyword evidence="4" id="KW-0436">Ligase</keyword>
<evidence type="ECO:0000256" key="7">
    <source>
        <dbReference type="ARBA" id="ARBA00030668"/>
    </source>
</evidence>
<keyword evidence="6" id="KW-0067">ATP-binding</keyword>
<sequence length="367" mass="40532">MAQCLAPSVQWQMRLTKSSMETSSMTSKMWNSFSLKQNKKGALKTSTKFRICASANGTINRMEDLLNLDVSPYTDKIIAEYICPQAIFKDPFRGGNNILVICDTYTPQGEPIPTNKRAKAAEIFSDPKVVDQVPWFGIEQEYTLLQPNVNWPLGWPTGGYPGPQGPYYCGAGADKSFGRDISDAHYKACLYAGINISGTNGEVMPGQWEFQVGPSVGIEAGDHIWCARYLLERITEQAGVVLTLDPKPIEAMREEGGFEVIKKAILNLSLRHKEHISAYGEGNERRLTGKHETASINQFSWGVANRGCSIRVGRDTEKAGKGYLEDRRPASNMDPYTVTGLLAETTILWEPSLEAEALAAQKLALNV</sequence>
<dbReference type="PANTHER" id="PTHR20852:SF118">
    <property type="entry name" value="GLUTAMINE SYNTHETASE, CHLOROPLASTIC_MITOCHONDRIAL"/>
    <property type="match status" value="1"/>
</dbReference>
<evidence type="ECO:0000256" key="6">
    <source>
        <dbReference type="ARBA" id="ARBA00022840"/>
    </source>
</evidence>
<evidence type="ECO:0000256" key="8">
    <source>
        <dbReference type="PROSITE-ProRule" id="PRU01331"/>
    </source>
</evidence>
<dbReference type="PROSITE" id="PS51987">
    <property type="entry name" value="GS_CATALYTIC"/>
    <property type="match status" value="1"/>
</dbReference>
<dbReference type="GO" id="GO:0004356">
    <property type="term" value="F:glutamine synthetase activity"/>
    <property type="evidence" value="ECO:0007669"/>
    <property type="project" value="UniProtKB-EC"/>
</dbReference>
<dbReference type="EC" id="6.3.1.2" evidence="3"/>
<evidence type="ECO:0000256" key="4">
    <source>
        <dbReference type="ARBA" id="ARBA00022598"/>
    </source>
</evidence>
<gene>
    <name evidence="11" type="ORF">M8C21_000717</name>
</gene>
<evidence type="ECO:0000313" key="11">
    <source>
        <dbReference type="EMBL" id="KAI7749367.1"/>
    </source>
</evidence>
<dbReference type="Gene3D" id="3.10.20.70">
    <property type="entry name" value="Glutamine synthetase, N-terminal domain"/>
    <property type="match status" value="1"/>
</dbReference>
<dbReference type="GO" id="GO:0005524">
    <property type="term" value="F:ATP binding"/>
    <property type="evidence" value="ECO:0007669"/>
    <property type="project" value="UniProtKB-KW"/>
</dbReference>
<reference evidence="11" key="1">
    <citation type="submission" date="2022-06" db="EMBL/GenBank/DDBJ databases">
        <title>Uncovering the hologenomic basis of an extraordinary plant invasion.</title>
        <authorList>
            <person name="Bieker V.C."/>
            <person name="Martin M.D."/>
            <person name="Gilbert T."/>
            <person name="Hodgins K."/>
            <person name="Battlay P."/>
            <person name="Petersen B."/>
            <person name="Wilson J."/>
        </authorList>
    </citation>
    <scope>NUCLEOTIDE SEQUENCE</scope>
    <source>
        <strain evidence="11">AA19_3_7</strain>
        <tissue evidence="11">Leaf</tissue>
    </source>
</reference>
<feature type="domain" description="GS catalytic" evidence="10">
    <location>
        <begin position="113"/>
        <end position="367"/>
    </location>
</feature>
<dbReference type="GO" id="GO:0006542">
    <property type="term" value="P:glutamine biosynthetic process"/>
    <property type="evidence" value="ECO:0007669"/>
    <property type="project" value="InterPro"/>
</dbReference>
<proteinExistence type="inferred from homology"/>
<evidence type="ECO:0000259" key="10">
    <source>
        <dbReference type="PROSITE" id="PS51987"/>
    </source>
</evidence>
<dbReference type="InterPro" id="IPR008146">
    <property type="entry name" value="Gln_synth_cat_dom"/>
</dbReference>
<evidence type="ECO:0000256" key="1">
    <source>
        <dbReference type="ARBA" id="ARBA00009897"/>
    </source>
</evidence>
<dbReference type="GO" id="GO:0005737">
    <property type="term" value="C:cytoplasm"/>
    <property type="evidence" value="ECO:0007669"/>
    <property type="project" value="TreeGrafter"/>
</dbReference>
<organism evidence="11 12">
    <name type="scientific">Ambrosia artemisiifolia</name>
    <name type="common">Common ragweed</name>
    <dbReference type="NCBI Taxonomy" id="4212"/>
    <lineage>
        <taxon>Eukaryota</taxon>
        <taxon>Viridiplantae</taxon>
        <taxon>Streptophyta</taxon>
        <taxon>Embryophyta</taxon>
        <taxon>Tracheophyta</taxon>
        <taxon>Spermatophyta</taxon>
        <taxon>Magnoliopsida</taxon>
        <taxon>eudicotyledons</taxon>
        <taxon>Gunneridae</taxon>
        <taxon>Pentapetalae</taxon>
        <taxon>asterids</taxon>
        <taxon>campanulids</taxon>
        <taxon>Asterales</taxon>
        <taxon>Asteraceae</taxon>
        <taxon>Asteroideae</taxon>
        <taxon>Heliantheae alliance</taxon>
        <taxon>Heliantheae</taxon>
        <taxon>Ambrosia</taxon>
    </lineage>
</organism>
<dbReference type="Proteomes" id="UP001206925">
    <property type="component" value="Unassembled WGS sequence"/>
</dbReference>
<evidence type="ECO:0000313" key="12">
    <source>
        <dbReference type="Proteomes" id="UP001206925"/>
    </source>
</evidence>
<dbReference type="InterPro" id="IPR050292">
    <property type="entry name" value="Glutamine_Synthetase"/>
</dbReference>
<comment type="subunit">
    <text evidence="2">Homooctamer.</text>
</comment>
<name>A0AAD5GNE5_AMBAR</name>
<dbReference type="SUPFAM" id="SSF54368">
    <property type="entry name" value="Glutamine synthetase, N-terminal domain"/>
    <property type="match status" value="1"/>
</dbReference>
<dbReference type="SMART" id="SM01230">
    <property type="entry name" value="Gln-synt_C"/>
    <property type="match status" value="1"/>
</dbReference>
<keyword evidence="12" id="KW-1185">Reference proteome</keyword>
<comment type="caution">
    <text evidence="11">The sequence shown here is derived from an EMBL/GenBank/DDBJ whole genome shotgun (WGS) entry which is preliminary data.</text>
</comment>
<accession>A0AAD5GNE5</accession>
<dbReference type="EMBL" id="JAMZMK010006379">
    <property type="protein sequence ID" value="KAI7749367.1"/>
    <property type="molecule type" value="Genomic_DNA"/>
</dbReference>
<evidence type="ECO:0000256" key="2">
    <source>
        <dbReference type="ARBA" id="ARBA00011823"/>
    </source>
</evidence>
<evidence type="ECO:0000256" key="5">
    <source>
        <dbReference type="ARBA" id="ARBA00022741"/>
    </source>
</evidence>
<evidence type="ECO:0000256" key="9">
    <source>
        <dbReference type="RuleBase" id="RU000384"/>
    </source>
</evidence>
<dbReference type="InterPro" id="IPR036651">
    <property type="entry name" value="Gln_synt_N_sf"/>
</dbReference>
<dbReference type="Gene3D" id="3.30.590.10">
    <property type="entry name" value="Glutamine synthetase/guanido kinase, catalytic domain"/>
    <property type="match status" value="1"/>
</dbReference>
<keyword evidence="5" id="KW-0547">Nucleotide-binding</keyword>
<dbReference type="FunFam" id="3.30.590.10:FF:000004">
    <property type="entry name" value="Glutamine synthetase"/>
    <property type="match status" value="1"/>
</dbReference>
<dbReference type="PANTHER" id="PTHR20852">
    <property type="entry name" value="GLUTAMINE SYNTHETASE"/>
    <property type="match status" value="1"/>
</dbReference>
<dbReference type="InterPro" id="IPR014746">
    <property type="entry name" value="Gln_synth/guanido_kin_cat_dom"/>
</dbReference>
<evidence type="ECO:0000256" key="3">
    <source>
        <dbReference type="ARBA" id="ARBA00012937"/>
    </source>
</evidence>
<dbReference type="Pfam" id="PF00120">
    <property type="entry name" value="Gln-synt_C"/>
    <property type="match status" value="1"/>
</dbReference>
<dbReference type="SUPFAM" id="SSF55931">
    <property type="entry name" value="Glutamine synthetase/guanido kinase"/>
    <property type="match status" value="1"/>
</dbReference>
<dbReference type="AlphaFoldDB" id="A0AAD5GNE5"/>
<comment type="similarity">
    <text evidence="1 8 9">Belongs to the glutamine synthetase family.</text>
</comment>